<dbReference type="PRINTS" id="PR00344">
    <property type="entry name" value="BCTRLSENSOR"/>
</dbReference>
<keyword evidence="8 10" id="KW-1133">Transmembrane helix</keyword>
<dbReference type="PANTHER" id="PTHR45436">
    <property type="entry name" value="SENSOR HISTIDINE KINASE YKOH"/>
    <property type="match status" value="1"/>
</dbReference>
<keyword evidence="4" id="KW-0597">Phosphoprotein</keyword>
<feature type="transmembrane region" description="Helical" evidence="10">
    <location>
        <begin position="166"/>
        <end position="189"/>
    </location>
</feature>
<sequence>MRRGSIRLRLLLAGAVGVTLALLLAIWGLLLLFDRQVERVALSDLNDRLEHLATAVELGSDGQPLLPDPPRDPLYQRPYSGHYWQIGMGEADLRSRSLWDAELPVPDLAPGGTWTGSLSGPQGEPLLVLARALRLETATGETPLRIAVAIDRAELDQIRADFRHDLLPYAALLGLGLVVAGAAQVAVGLRPLSTLGARVAALNAGAQRIGADVPAEVRPLAEEIDVLLSAREAELERARARAGDLAHGLKTPLQALLGEAARLRGNGSSDAADGIEEIAWTMRAHVDRELARARTAAPRADAMSDPVAVAEAVASVLRRTPRAMQVAVSVTGPRGLAVRLDRADLTEALGALAENALRHARATVEIACHRRNDRVVLCVRDDGPGVAPDRLDQLPDRGLRLDQQGEGTGLGLAIAAEIAASAGGSLTLCNLDQGFEAEMVLPVAGRS</sequence>
<evidence type="ECO:0000256" key="4">
    <source>
        <dbReference type="ARBA" id="ARBA00022553"/>
    </source>
</evidence>
<dbReference type="InterPro" id="IPR003594">
    <property type="entry name" value="HATPase_dom"/>
</dbReference>
<dbReference type="EMBL" id="VDFU01000016">
    <property type="protein sequence ID" value="TNC48582.1"/>
    <property type="molecule type" value="Genomic_DNA"/>
</dbReference>
<evidence type="ECO:0000256" key="8">
    <source>
        <dbReference type="ARBA" id="ARBA00022989"/>
    </source>
</evidence>
<dbReference type="GO" id="GO:0004673">
    <property type="term" value="F:protein histidine kinase activity"/>
    <property type="evidence" value="ECO:0007669"/>
    <property type="project" value="UniProtKB-EC"/>
</dbReference>
<evidence type="ECO:0000256" key="5">
    <source>
        <dbReference type="ARBA" id="ARBA00022679"/>
    </source>
</evidence>
<name>A0A5C4MXC2_9RHOB</name>
<dbReference type="RefSeq" id="WP_139077606.1">
    <property type="nucleotide sequence ID" value="NZ_VDFU01000016.1"/>
</dbReference>
<gene>
    <name evidence="12" type="ORF">FHG66_13650</name>
</gene>
<dbReference type="InterPro" id="IPR036890">
    <property type="entry name" value="HATPase_C_sf"/>
</dbReference>
<keyword evidence="5" id="KW-0808">Transferase</keyword>
<dbReference type="GO" id="GO:0005886">
    <property type="term" value="C:plasma membrane"/>
    <property type="evidence" value="ECO:0007669"/>
    <property type="project" value="TreeGrafter"/>
</dbReference>
<comment type="subcellular location">
    <subcellularLocation>
        <location evidence="2">Membrane</location>
    </subcellularLocation>
</comment>
<evidence type="ECO:0000256" key="9">
    <source>
        <dbReference type="ARBA" id="ARBA00023136"/>
    </source>
</evidence>
<evidence type="ECO:0000256" key="7">
    <source>
        <dbReference type="ARBA" id="ARBA00022777"/>
    </source>
</evidence>
<dbReference type="PROSITE" id="PS50109">
    <property type="entry name" value="HIS_KIN"/>
    <property type="match status" value="1"/>
</dbReference>
<keyword evidence="6 10" id="KW-0812">Transmembrane</keyword>
<dbReference type="InterPro" id="IPR050428">
    <property type="entry name" value="TCS_sensor_his_kinase"/>
</dbReference>
<dbReference type="InterPro" id="IPR004358">
    <property type="entry name" value="Sig_transdc_His_kin-like_C"/>
</dbReference>
<dbReference type="GO" id="GO:0000160">
    <property type="term" value="P:phosphorelay signal transduction system"/>
    <property type="evidence" value="ECO:0007669"/>
    <property type="project" value="TreeGrafter"/>
</dbReference>
<evidence type="ECO:0000256" key="2">
    <source>
        <dbReference type="ARBA" id="ARBA00004370"/>
    </source>
</evidence>
<keyword evidence="9 10" id="KW-0472">Membrane</keyword>
<evidence type="ECO:0000259" key="11">
    <source>
        <dbReference type="PROSITE" id="PS50109"/>
    </source>
</evidence>
<evidence type="ECO:0000256" key="10">
    <source>
        <dbReference type="SAM" id="Phobius"/>
    </source>
</evidence>
<keyword evidence="7 12" id="KW-0418">Kinase</keyword>
<dbReference type="SUPFAM" id="SSF55874">
    <property type="entry name" value="ATPase domain of HSP90 chaperone/DNA topoisomerase II/histidine kinase"/>
    <property type="match status" value="1"/>
</dbReference>
<dbReference type="Proteomes" id="UP000305887">
    <property type="component" value="Unassembled WGS sequence"/>
</dbReference>
<feature type="transmembrane region" description="Helical" evidence="10">
    <location>
        <begin position="12"/>
        <end position="33"/>
    </location>
</feature>
<evidence type="ECO:0000313" key="12">
    <source>
        <dbReference type="EMBL" id="TNC48582.1"/>
    </source>
</evidence>
<dbReference type="Pfam" id="PF02518">
    <property type="entry name" value="HATPase_c"/>
    <property type="match status" value="1"/>
</dbReference>
<evidence type="ECO:0000256" key="3">
    <source>
        <dbReference type="ARBA" id="ARBA00012438"/>
    </source>
</evidence>
<evidence type="ECO:0000256" key="6">
    <source>
        <dbReference type="ARBA" id="ARBA00022692"/>
    </source>
</evidence>
<dbReference type="EC" id="2.7.13.3" evidence="3"/>
<dbReference type="AlphaFoldDB" id="A0A5C4MXC2"/>
<organism evidence="12 13">
    <name type="scientific">Rubellimicrobium rubrum</name>
    <dbReference type="NCBI Taxonomy" id="2585369"/>
    <lineage>
        <taxon>Bacteria</taxon>
        <taxon>Pseudomonadati</taxon>
        <taxon>Pseudomonadota</taxon>
        <taxon>Alphaproteobacteria</taxon>
        <taxon>Rhodobacterales</taxon>
        <taxon>Roseobacteraceae</taxon>
        <taxon>Rubellimicrobium</taxon>
    </lineage>
</organism>
<comment type="caution">
    <text evidence="12">The sequence shown here is derived from an EMBL/GenBank/DDBJ whole genome shotgun (WGS) entry which is preliminary data.</text>
</comment>
<comment type="catalytic activity">
    <reaction evidence="1">
        <text>ATP + protein L-histidine = ADP + protein N-phospho-L-histidine.</text>
        <dbReference type="EC" id="2.7.13.3"/>
    </reaction>
</comment>
<dbReference type="OrthoDB" id="9804645at2"/>
<evidence type="ECO:0000256" key="1">
    <source>
        <dbReference type="ARBA" id="ARBA00000085"/>
    </source>
</evidence>
<feature type="domain" description="Histidine kinase" evidence="11">
    <location>
        <begin position="244"/>
        <end position="445"/>
    </location>
</feature>
<dbReference type="PANTHER" id="PTHR45436:SF5">
    <property type="entry name" value="SENSOR HISTIDINE KINASE TRCS"/>
    <property type="match status" value="1"/>
</dbReference>
<proteinExistence type="predicted"/>
<dbReference type="InterPro" id="IPR005467">
    <property type="entry name" value="His_kinase_dom"/>
</dbReference>
<reference evidence="12 13" key="1">
    <citation type="submission" date="2019-06" db="EMBL/GenBank/DDBJ databases">
        <title>YIM 131921 draft genome.</title>
        <authorList>
            <person name="Jiang L."/>
        </authorList>
    </citation>
    <scope>NUCLEOTIDE SEQUENCE [LARGE SCALE GENOMIC DNA]</scope>
    <source>
        <strain evidence="12 13">YIM 131921</strain>
    </source>
</reference>
<evidence type="ECO:0000313" key="13">
    <source>
        <dbReference type="Proteomes" id="UP000305887"/>
    </source>
</evidence>
<dbReference type="Gene3D" id="3.30.565.10">
    <property type="entry name" value="Histidine kinase-like ATPase, C-terminal domain"/>
    <property type="match status" value="1"/>
</dbReference>
<dbReference type="SMART" id="SM00387">
    <property type="entry name" value="HATPase_c"/>
    <property type="match status" value="1"/>
</dbReference>
<protein>
    <recommendedName>
        <fullName evidence="3">histidine kinase</fullName>
        <ecNumber evidence="3">2.7.13.3</ecNumber>
    </recommendedName>
</protein>
<accession>A0A5C4MXC2</accession>
<keyword evidence="13" id="KW-1185">Reference proteome</keyword>